<comment type="similarity">
    <text evidence="2">Belongs to the peptidase C19 family.</text>
</comment>
<dbReference type="EC" id="3.4.19.12" evidence="3"/>
<proteinExistence type="inferred from homology"/>
<dbReference type="InterPro" id="IPR028889">
    <property type="entry name" value="USP"/>
</dbReference>
<dbReference type="Proteomes" id="UP001140560">
    <property type="component" value="Unassembled WGS sequence"/>
</dbReference>
<dbReference type="GO" id="GO:0004843">
    <property type="term" value="F:cysteine-type deubiquitinase activity"/>
    <property type="evidence" value="ECO:0007669"/>
    <property type="project" value="UniProtKB-EC"/>
</dbReference>
<feature type="domain" description="DUSP" evidence="10">
    <location>
        <begin position="217"/>
        <end position="342"/>
    </location>
</feature>
<feature type="region of interest" description="Disordered" evidence="8">
    <location>
        <begin position="1387"/>
        <end position="1427"/>
    </location>
</feature>
<organism evidence="11 12">
    <name type="scientific">Neocucurbitaria cava</name>
    <dbReference type="NCBI Taxonomy" id="798079"/>
    <lineage>
        <taxon>Eukaryota</taxon>
        <taxon>Fungi</taxon>
        <taxon>Dikarya</taxon>
        <taxon>Ascomycota</taxon>
        <taxon>Pezizomycotina</taxon>
        <taxon>Dothideomycetes</taxon>
        <taxon>Pleosporomycetidae</taxon>
        <taxon>Pleosporales</taxon>
        <taxon>Pleosporineae</taxon>
        <taxon>Cucurbitariaceae</taxon>
        <taxon>Neocucurbitaria</taxon>
    </lineage>
</organism>
<dbReference type="SUPFAM" id="SSF54001">
    <property type="entry name" value="Cysteine proteinases"/>
    <property type="match status" value="1"/>
</dbReference>
<feature type="compositionally biased region" description="Basic and acidic residues" evidence="8">
    <location>
        <begin position="99"/>
        <end position="112"/>
    </location>
</feature>
<dbReference type="OrthoDB" id="952271at2759"/>
<comment type="catalytic activity">
    <reaction evidence="1">
        <text>Thiol-dependent hydrolysis of ester, thioester, amide, peptide and isopeptide bonds formed by the C-terminal Gly of ubiquitin (a 76-residue protein attached to proteins as an intracellular targeting signal).</text>
        <dbReference type="EC" id="3.4.19.12"/>
    </reaction>
</comment>
<feature type="region of interest" description="Disordered" evidence="8">
    <location>
        <begin position="936"/>
        <end position="969"/>
    </location>
</feature>
<dbReference type="PROSITE" id="PS50235">
    <property type="entry name" value="USP_3"/>
    <property type="match status" value="1"/>
</dbReference>
<dbReference type="InterPro" id="IPR006615">
    <property type="entry name" value="Pept_C19_DUSP"/>
</dbReference>
<dbReference type="PROSITE" id="PS51283">
    <property type="entry name" value="DUSP"/>
    <property type="match status" value="1"/>
</dbReference>
<evidence type="ECO:0000256" key="1">
    <source>
        <dbReference type="ARBA" id="ARBA00000707"/>
    </source>
</evidence>
<evidence type="ECO:0000256" key="6">
    <source>
        <dbReference type="ARBA" id="ARBA00022801"/>
    </source>
</evidence>
<feature type="compositionally biased region" description="Polar residues" evidence="8">
    <location>
        <begin position="153"/>
        <end position="163"/>
    </location>
</feature>
<dbReference type="PROSITE" id="PS00973">
    <property type="entry name" value="USP_2"/>
    <property type="match status" value="1"/>
</dbReference>
<keyword evidence="12" id="KW-1185">Reference proteome</keyword>
<feature type="compositionally biased region" description="Acidic residues" evidence="8">
    <location>
        <begin position="1578"/>
        <end position="1587"/>
    </location>
</feature>
<evidence type="ECO:0000256" key="2">
    <source>
        <dbReference type="ARBA" id="ARBA00009085"/>
    </source>
</evidence>
<dbReference type="Gene3D" id="3.30.2230.10">
    <property type="entry name" value="DUSP-like"/>
    <property type="match status" value="1"/>
</dbReference>
<accession>A0A9W8XYQ8</accession>
<sequence length="1595" mass="175141">MSRVTTASNNSKKRKIVTPAPNSPRDETAAPSPNVGAGAASASPRSSPHPSASPPRYLPPHLHDEVLVEPSHDAASAAARDSYTGASSPSEAYANLTLDSREHSMTESDASRPEQQQQQQQQRRPPRSSSPAKRLHSDMDDSSMDVDPSASSTRRNSGQSSPRATKPLAAAASQRSARATSVEMADAPNNSGSSETDASNADSSATSVDASQQADLPSLDEQVARVMTMMGGELQDRQEGYVISEKWLERVWARTSENLSRPQDFSKEATQGPIGPVDNSGLVDMEALQEDLADQRGDDFIPLIKGTVIGQDFEVLPAKAWELVVGWYGLKEGSPVIRRYAHNTVPDKSSENIIYELFPPIVTIRKVRKSPPTGTENTRTAERMVASRYDSFLGFLEAAKKAASIDLNNKVRTWRILKTAPSDEPQPSQPSGILTPDASPRDGSPVSSQRAPLIMNVTSFSSLTYGVERELVTGKDEKANEEFNDSLTLADAGITQDQVIVLEEHDEEGKYISDSVRVAPKKQAGAQANKALQSNPNSGRSTPTSGALTRGRTRTGKVRGHVGLTNLGNTCYMNSALQCLRSVEELSMYFLNKKWQEEINTTNPIGHKGAIARVYAQLLTQIYDVGNMSSFSPKNFKQTLGKANSLFSGYGQQDSQEFVSWLVDAIHEDLNRIHNKPYTENPDSDDNTFRDPELIKQLGETYRANHRARNNSVATDLFGGFYKNTMVCPVCDKVSITFDPYSQLTLQLPIEQTWTHTVTYVPLYGKPFQLEVDIDKNASIKTLKEFVGKRGGDVKASHLMASEVYSHKFYRHLDDNSTIAESNIGIRDDIYFYELDHAPSNWPPPKKKGSRYKSYSLLHGSSDEEIPDNASPLHDRVLIPVFHRGPSMSSYKSQNHAMALWPFHIVLTREEAKDYDTILRKVLAKVAQSTTRPILSELTGPSLGSRSGSDVVLTTEEDASPNDPQVKDGSIEGEDLVEVTMTDSATMSDVQTTAAKENGIPQVLLSGNDIGEALRALFEMKHTRKSNEIVTTGWSTVDHARALDSISKRIRVPSREESVQSSPAGSEGSSSDEDEDTTEPVDAKANIEAVNVSSDEEMTTFEPEESALSRGGRQGKKKNKKQLKRERKLERKHRNNKNFKSKKNRVPEQPNYPEDPDDETDESLIRMGEALVLEWSPQAYEALFGGTTADDPRGMDAMKFIETIEDPEIQEKKAKRVARRKHGIILDECFTESSKSEVLSEDNAWYCNRCKELRRATKTLDIWTVPDILIIHLKRFSGHRSFRDKIEELVDFPVEGLDLSGRVGYPESKNLTYDLFAVDNHYGGLGGGHYTATAQNFFDKQWYDYNDSIVSRCDSGQKAVTRAAYLLFYRRRSPVPLGPPELQKIVAADSRPDSEDDADDDEQRSRSPAGNGLRLGDSSRNGSSSAGAVGAGVGALRGGGSQLSAVASRPRNGAAAANHVTNDADDDDELDTLPPAYGGAASEDEGFHDASEADYVSQMYAPLNNYTDDAVWNFNALDRGEDRDPDDAASDAPNLGSVNGNSDDLSSRMLEDFGDEIGSAPRVSTPTDRLQVTLGDHGDDDDSDGEVAEIRLRGD</sequence>
<dbReference type="InterPro" id="IPR018200">
    <property type="entry name" value="USP_CS"/>
</dbReference>
<feature type="region of interest" description="Disordered" evidence="8">
    <location>
        <begin position="1"/>
        <end position="217"/>
    </location>
</feature>
<evidence type="ECO:0000256" key="5">
    <source>
        <dbReference type="ARBA" id="ARBA00022786"/>
    </source>
</evidence>
<evidence type="ECO:0000256" key="8">
    <source>
        <dbReference type="SAM" id="MobiDB-lite"/>
    </source>
</evidence>
<feature type="compositionally biased region" description="Low complexity" evidence="8">
    <location>
        <begin position="169"/>
        <end position="179"/>
    </location>
</feature>
<keyword evidence="4" id="KW-0645">Protease</keyword>
<dbReference type="PANTHER" id="PTHR21646">
    <property type="entry name" value="UBIQUITIN CARBOXYL-TERMINAL HYDROLASE"/>
    <property type="match status" value="1"/>
</dbReference>
<dbReference type="PANTHER" id="PTHR21646:SF24">
    <property type="entry name" value="UBIQUITIN CARBOXYL-TERMINAL HYDROLASE"/>
    <property type="match status" value="1"/>
</dbReference>
<feature type="compositionally biased region" description="Polar residues" evidence="8">
    <location>
        <begin position="1"/>
        <end position="10"/>
    </location>
</feature>
<dbReference type="InterPro" id="IPR038765">
    <property type="entry name" value="Papain-like_cys_pep_sf"/>
</dbReference>
<feature type="domain" description="USP" evidence="9">
    <location>
        <begin position="562"/>
        <end position="1372"/>
    </location>
</feature>
<feature type="compositionally biased region" description="Low complexity" evidence="8">
    <location>
        <begin position="1412"/>
        <end position="1427"/>
    </location>
</feature>
<feature type="region of interest" description="Disordered" evidence="8">
    <location>
        <begin position="419"/>
        <end position="451"/>
    </location>
</feature>
<dbReference type="Pfam" id="PF00443">
    <property type="entry name" value="UCH"/>
    <property type="match status" value="1"/>
</dbReference>
<feature type="compositionally biased region" description="Polar residues" evidence="8">
    <location>
        <begin position="530"/>
        <end position="547"/>
    </location>
</feature>
<evidence type="ECO:0000259" key="10">
    <source>
        <dbReference type="PROSITE" id="PS51283"/>
    </source>
</evidence>
<gene>
    <name evidence="11" type="ORF">N0V83_009669</name>
</gene>
<evidence type="ECO:0000256" key="3">
    <source>
        <dbReference type="ARBA" id="ARBA00012759"/>
    </source>
</evidence>
<feature type="compositionally biased region" description="Low complexity" evidence="8">
    <location>
        <begin position="36"/>
        <end position="50"/>
    </location>
</feature>
<feature type="compositionally biased region" description="Basic residues" evidence="8">
    <location>
        <begin position="1113"/>
        <end position="1144"/>
    </location>
</feature>
<feature type="region of interest" description="Disordered" evidence="8">
    <location>
        <begin position="1048"/>
        <end position="1161"/>
    </location>
</feature>
<dbReference type="GO" id="GO:0016579">
    <property type="term" value="P:protein deubiquitination"/>
    <property type="evidence" value="ECO:0007669"/>
    <property type="project" value="InterPro"/>
</dbReference>
<evidence type="ECO:0000259" key="9">
    <source>
        <dbReference type="PROSITE" id="PS50235"/>
    </source>
</evidence>
<dbReference type="InterPro" id="IPR035927">
    <property type="entry name" value="DUSP-like_sf"/>
</dbReference>
<name>A0A9W8XYQ8_9PLEO</name>
<feature type="compositionally biased region" description="Low complexity" evidence="8">
    <location>
        <begin position="193"/>
        <end position="215"/>
    </location>
</feature>
<feature type="region of interest" description="Disordered" evidence="8">
    <location>
        <begin position="522"/>
        <end position="555"/>
    </location>
</feature>
<evidence type="ECO:0000256" key="4">
    <source>
        <dbReference type="ARBA" id="ARBA00022670"/>
    </source>
</evidence>
<dbReference type="PROSITE" id="PS00972">
    <property type="entry name" value="USP_1"/>
    <property type="match status" value="1"/>
</dbReference>
<dbReference type="EMBL" id="JAPEUY010000019">
    <property type="protein sequence ID" value="KAJ4363376.1"/>
    <property type="molecule type" value="Genomic_DNA"/>
</dbReference>
<reference evidence="11" key="1">
    <citation type="submission" date="2022-10" db="EMBL/GenBank/DDBJ databases">
        <title>Tapping the CABI collections for fungal endophytes: first genome assemblies for Collariella, Neodidymelliopsis, Ascochyta clinopodiicola, Didymella pomorum, Didymosphaeria variabile, Neocosmospora piperis and Neocucurbitaria cava.</title>
        <authorList>
            <person name="Hill R."/>
        </authorList>
    </citation>
    <scope>NUCLEOTIDE SEQUENCE</scope>
    <source>
        <strain evidence="11">IMI 356814</strain>
    </source>
</reference>
<dbReference type="SUPFAM" id="SSF143791">
    <property type="entry name" value="DUSP-like"/>
    <property type="match status" value="1"/>
</dbReference>
<feature type="region of interest" description="Disordered" evidence="8">
    <location>
        <begin position="1517"/>
        <end position="1595"/>
    </location>
</feature>
<protein>
    <recommendedName>
        <fullName evidence="3">ubiquitinyl hydrolase 1</fullName>
        <ecNumber evidence="3">3.4.19.12</ecNumber>
    </recommendedName>
</protein>
<dbReference type="SMART" id="SM00695">
    <property type="entry name" value="DUSP"/>
    <property type="match status" value="1"/>
</dbReference>
<dbReference type="InterPro" id="IPR001394">
    <property type="entry name" value="Peptidase_C19_UCH"/>
</dbReference>
<keyword evidence="6" id="KW-0378">Hydrolase</keyword>
<evidence type="ECO:0000256" key="7">
    <source>
        <dbReference type="ARBA" id="ARBA00022807"/>
    </source>
</evidence>
<evidence type="ECO:0000313" key="11">
    <source>
        <dbReference type="EMBL" id="KAJ4363376.1"/>
    </source>
</evidence>
<feature type="compositionally biased region" description="Low complexity" evidence="8">
    <location>
        <begin position="1059"/>
        <end position="1069"/>
    </location>
</feature>
<feature type="region of interest" description="Disordered" evidence="8">
    <location>
        <begin position="1443"/>
        <end position="1490"/>
    </location>
</feature>
<dbReference type="Pfam" id="PF06337">
    <property type="entry name" value="DUSP"/>
    <property type="match status" value="1"/>
</dbReference>
<feature type="compositionally biased region" description="Basic and acidic residues" evidence="8">
    <location>
        <begin position="61"/>
        <end position="72"/>
    </location>
</feature>
<evidence type="ECO:0000313" key="12">
    <source>
        <dbReference type="Proteomes" id="UP001140560"/>
    </source>
</evidence>
<dbReference type="Gene3D" id="3.90.70.10">
    <property type="entry name" value="Cysteine proteinases"/>
    <property type="match status" value="2"/>
</dbReference>
<keyword evidence="5" id="KW-0833">Ubl conjugation pathway</keyword>
<keyword evidence="7" id="KW-0788">Thiol protease</keyword>
<feature type="compositionally biased region" description="Acidic residues" evidence="8">
    <location>
        <begin position="1070"/>
        <end position="1079"/>
    </location>
</feature>
<dbReference type="InterPro" id="IPR050185">
    <property type="entry name" value="Ub_carboxyl-term_hydrolase"/>
</dbReference>
<dbReference type="GO" id="GO:0006508">
    <property type="term" value="P:proteolysis"/>
    <property type="evidence" value="ECO:0007669"/>
    <property type="project" value="UniProtKB-KW"/>
</dbReference>
<feature type="compositionally biased region" description="Low complexity" evidence="8">
    <location>
        <begin position="113"/>
        <end position="131"/>
    </location>
</feature>
<comment type="caution">
    <text evidence="11">The sequence shown here is derived from an EMBL/GenBank/DDBJ whole genome shotgun (WGS) entry which is preliminary data.</text>
</comment>
<feature type="compositionally biased region" description="Acidic residues" evidence="8">
    <location>
        <begin position="1094"/>
        <end position="1105"/>
    </location>
</feature>